<keyword evidence="4" id="KW-0812">Transmembrane</keyword>
<feature type="transmembrane region" description="Helical" evidence="4">
    <location>
        <begin position="145"/>
        <end position="168"/>
    </location>
</feature>
<feature type="transmembrane region" description="Helical" evidence="4">
    <location>
        <begin position="17"/>
        <end position="36"/>
    </location>
</feature>
<evidence type="ECO:0000313" key="7">
    <source>
        <dbReference type="Proteomes" id="UP001230188"/>
    </source>
</evidence>
<feature type="transmembrane region" description="Helical" evidence="4">
    <location>
        <begin position="48"/>
        <end position="70"/>
    </location>
</feature>
<protein>
    <recommendedName>
        <fullName evidence="5">Casparian strip membrane protein domain-containing protein</fullName>
    </recommendedName>
</protein>
<reference evidence="6" key="1">
    <citation type="submission" date="2023-01" db="EMBL/GenBank/DDBJ databases">
        <title>Metagenome sequencing of chrysophaentin producing Chrysophaeum taylorii.</title>
        <authorList>
            <person name="Davison J."/>
            <person name="Bewley C."/>
        </authorList>
    </citation>
    <scope>NUCLEOTIDE SEQUENCE</scope>
    <source>
        <strain evidence="6">NIES-1699</strain>
    </source>
</reference>
<evidence type="ECO:0000256" key="4">
    <source>
        <dbReference type="SAM" id="Phobius"/>
    </source>
</evidence>
<keyword evidence="4" id="KW-1133">Transmembrane helix</keyword>
<feature type="transmembrane region" description="Helical" evidence="4">
    <location>
        <begin position="90"/>
        <end position="109"/>
    </location>
</feature>
<comment type="caution">
    <text evidence="6">The sequence shown here is derived from an EMBL/GenBank/DDBJ whole genome shotgun (WGS) entry which is preliminary data.</text>
</comment>
<comment type="subcellular location">
    <subcellularLocation>
        <location evidence="1">Cell membrane</location>
        <topology evidence="1">Multi-pass membrane protein</topology>
    </subcellularLocation>
</comment>
<comment type="similarity">
    <text evidence="2">Belongs to the Casparian strip membrane proteins (CASP) family.</text>
</comment>
<keyword evidence="4" id="KW-0472">Membrane</keyword>
<evidence type="ECO:0000256" key="1">
    <source>
        <dbReference type="ARBA" id="ARBA00004651"/>
    </source>
</evidence>
<dbReference type="AlphaFoldDB" id="A0AAD7UBA8"/>
<evidence type="ECO:0000313" key="6">
    <source>
        <dbReference type="EMBL" id="KAJ8601757.1"/>
    </source>
</evidence>
<dbReference type="Pfam" id="PF04535">
    <property type="entry name" value="CASP_dom"/>
    <property type="match status" value="1"/>
</dbReference>
<accession>A0AAD7UBA8</accession>
<evidence type="ECO:0000256" key="2">
    <source>
        <dbReference type="ARBA" id="ARBA00007651"/>
    </source>
</evidence>
<evidence type="ECO:0000256" key="3">
    <source>
        <dbReference type="ARBA" id="ARBA00022475"/>
    </source>
</evidence>
<sequence>MEELSVSIPRLDREQSIVVLQASNVVLSLVAFSVMASAETSHHTEFHYSYYASLTLFVIVGVAGFVYSVFVVLSRHMSLVVEEARRALEVYGSGAMVWLTYTAAVAASATSSDLHTTFDEKVGSQCRVRHSVRTAMAGGYFCSRVVWATVFMYLVCASYAGTLLALVVPGRQRYGEAGGVYDEIGVVEE</sequence>
<keyword evidence="7" id="KW-1185">Reference proteome</keyword>
<proteinExistence type="inferred from homology"/>
<keyword evidence="3" id="KW-1003">Cell membrane</keyword>
<gene>
    <name evidence="6" type="ORF">CTAYLR_006757</name>
</gene>
<dbReference type="InterPro" id="IPR006702">
    <property type="entry name" value="CASP_dom"/>
</dbReference>
<evidence type="ECO:0000259" key="5">
    <source>
        <dbReference type="Pfam" id="PF04535"/>
    </source>
</evidence>
<name>A0AAD7UBA8_9STRA</name>
<organism evidence="6 7">
    <name type="scientific">Chrysophaeum taylorii</name>
    <dbReference type="NCBI Taxonomy" id="2483200"/>
    <lineage>
        <taxon>Eukaryota</taxon>
        <taxon>Sar</taxon>
        <taxon>Stramenopiles</taxon>
        <taxon>Ochrophyta</taxon>
        <taxon>Pelagophyceae</taxon>
        <taxon>Pelagomonadales</taxon>
        <taxon>Pelagomonadaceae</taxon>
        <taxon>Chrysophaeum</taxon>
    </lineage>
</organism>
<dbReference type="Proteomes" id="UP001230188">
    <property type="component" value="Unassembled WGS sequence"/>
</dbReference>
<dbReference type="GO" id="GO:0005886">
    <property type="term" value="C:plasma membrane"/>
    <property type="evidence" value="ECO:0007669"/>
    <property type="project" value="UniProtKB-SubCell"/>
</dbReference>
<feature type="domain" description="Casparian strip membrane protein" evidence="5">
    <location>
        <begin position="18"/>
        <end position="143"/>
    </location>
</feature>
<dbReference type="EMBL" id="JAQMWT010000406">
    <property type="protein sequence ID" value="KAJ8601757.1"/>
    <property type="molecule type" value="Genomic_DNA"/>
</dbReference>